<evidence type="ECO:0000256" key="2">
    <source>
        <dbReference type="SAM" id="Phobius"/>
    </source>
</evidence>
<dbReference type="PANTHER" id="PTHR46581:SF3">
    <property type="entry name" value="ARABINOSYLTRANSFERASE RRA3"/>
    <property type="match status" value="1"/>
</dbReference>
<dbReference type="InterPro" id="IPR005069">
    <property type="entry name" value="Nucl-diP-sugar_transferase"/>
</dbReference>
<reference evidence="4 5" key="1">
    <citation type="journal article" date="2023" name="Hortic Res">
        <title>Pangenome of water caltrop reveals structural variations and asymmetric subgenome divergence after allopolyploidization.</title>
        <authorList>
            <person name="Zhang X."/>
            <person name="Chen Y."/>
            <person name="Wang L."/>
            <person name="Yuan Y."/>
            <person name="Fang M."/>
            <person name="Shi L."/>
            <person name="Lu R."/>
            <person name="Comes H.P."/>
            <person name="Ma Y."/>
            <person name="Chen Y."/>
            <person name="Huang G."/>
            <person name="Zhou Y."/>
            <person name="Zheng Z."/>
            <person name="Qiu Y."/>
        </authorList>
    </citation>
    <scope>NUCLEOTIDE SEQUENCE [LARGE SCALE GENOMIC DNA]</scope>
    <source>
        <tissue evidence="4">Roots</tissue>
    </source>
</reference>
<feature type="transmembrane region" description="Helical" evidence="2">
    <location>
        <begin position="20"/>
        <end position="40"/>
    </location>
</feature>
<dbReference type="Proteomes" id="UP001345219">
    <property type="component" value="Chromosome 4"/>
</dbReference>
<evidence type="ECO:0000313" key="5">
    <source>
        <dbReference type="Proteomes" id="UP001345219"/>
    </source>
</evidence>
<keyword evidence="1" id="KW-0175">Coiled coil</keyword>
<accession>A0AAN7JPH9</accession>
<gene>
    <name evidence="4" type="ORF">SAY87_004497</name>
</gene>
<dbReference type="GO" id="GO:0080147">
    <property type="term" value="P:root hair cell development"/>
    <property type="evidence" value="ECO:0007669"/>
    <property type="project" value="InterPro"/>
</dbReference>
<evidence type="ECO:0000259" key="3">
    <source>
        <dbReference type="Pfam" id="PF03407"/>
    </source>
</evidence>
<comment type="caution">
    <text evidence="4">The sequence shown here is derived from an EMBL/GenBank/DDBJ whole genome shotgun (WGS) entry which is preliminary data.</text>
</comment>
<keyword evidence="2" id="KW-0812">Transmembrane</keyword>
<organism evidence="4 5">
    <name type="scientific">Trapa incisa</name>
    <dbReference type="NCBI Taxonomy" id="236973"/>
    <lineage>
        <taxon>Eukaryota</taxon>
        <taxon>Viridiplantae</taxon>
        <taxon>Streptophyta</taxon>
        <taxon>Embryophyta</taxon>
        <taxon>Tracheophyta</taxon>
        <taxon>Spermatophyta</taxon>
        <taxon>Magnoliopsida</taxon>
        <taxon>eudicotyledons</taxon>
        <taxon>Gunneridae</taxon>
        <taxon>Pentapetalae</taxon>
        <taxon>rosids</taxon>
        <taxon>malvids</taxon>
        <taxon>Myrtales</taxon>
        <taxon>Lythraceae</taxon>
        <taxon>Trapa</taxon>
    </lineage>
</organism>
<keyword evidence="2" id="KW-1133">Transmembrane helix</keyword>
<protein>
    <recommendedName>
        <fullName evidence="3">Nucleotide-diphospho-sugar transferase domain-containing protein</fullName>
    </recommendedName>
</protein>
<proteinExistence type="predicted"/>
<sequence length="424" mass="48555">MVGHKDGSLMPDNGRKFWGYRVAIAIILGVLLCCILALLYTNGLYADDWADRWNELSESRNQVYLMRSHVSSQSEEISELKMQVQSLTEKLRLAESGRDNTQNLLLQAMDERLKVGPFGTVKAVRTNPTIIPNTSANPRLAKLLEEVALRKELIVAISNNKKLDILDIWFTNIKRVGIPNYMVVALDNETAEFCRSKQVPFYQGQPDREIDVISSTGTGAMVSGLKFRFLREILQMGYSVLLSDVDIVFLQNPFHHLYRDSDVESTTDGHDNGTAYGFIDVFDDPVMVWSRLIDTNRIWVYNSGCFYVRPTVAAIELMDRVTSRMIKQPDSWDQEVYNEELFHPSHPRYVGLHAAKRTMDYYLFMNSKVLFKQVRKDAKLLNELKPVMIHVNYHPDKLPRMKAVVDFYVNGNKEALQPFPDGSS</sequence>
<dbReference type="PANTHER" id="PTHR46581">
    <property type="entry name" value="ARABINOSYLTRANSFERASE RRA3"/>
    <property type="match status" value="1"/>
</dbReference>
<dbReference type="AlphaFoldDB" id="A0AAN7JPH9"/>
<keyword evidence="5" id="KW-1185">Reference proteome</keyword>
<dbReference type="GO" id="GO:0016757">
    <property type="term" value="F:glycosyltransferase activity"/>
    <property type="evidence" value="ECO:0007669"/>
    <property type="project" value="InterPro"/>
</dbReference>
<name>A0AAN7JPH9_9MYRT</name>
<dbReference type="EMBL" id="JAXIOK010000017">
    <property type="protein sequence ID" value="KAK4751015.1"/>
    <property type="molecule type" value="Genomic_DNA"/>
</dbReference>
<keyword evidence="2" id="KW-0472">Membrane</keyword>
<evidence type="ECO:0000256" key="1">
    <source>
        <dbReference type="SAM" id="Coils"/>
    </source>
</evidence>
<evidence type="ECO:0000313" key="4">
    <source>
        <dbReference type="EMBL" id="KAK4751015.1"/>
    </source>
</evidence>
<feature type="coiled-coil region" evidence="1">
    <location>
        <begin position="70"/>
        <end position="97"/>
    </location>
</feature>
<dbReference type="InterPro" id="IPR044290">
    <property type="entry name" value="RRA1/2/3"/>
</dbReference>
<dbReference type="Pfam" id="PF03407">
    <property type="entry name" value="Nucleotid_trans"/>
    <property type="match status" value="1"/>
</dbReference>
<feature type="domain" description="Nucleotide-diphospho-sugar transferase" evidence="3">
    <location>
        <begin position="178"/>
        <end position="398"/>
    </location>
</feature>